<dbReference type="AlphaFoldDB" id="A0A7K4C047"/>
<evidence type="ECO:0000313" key="6">
    <source>
        <dbReference type="EMBL" id="NMA44868.1"/>
    </source>
</evidence>
<comment type="subcellular location">
    <subcellularLocation>
        <location evidence="1">Membrane</location>
        <topology evidence="1">Multi-pass membrane protein</topology>
    </subcellularLocation>
</comment>
<feature type="transmembrane region" description="Helical" evidence="5">
    <location>
        <begin position="83"/>
        <end position="101"/>
    </location>
</feature>
<dbReference type="Pfam" id="PF01741">
    <property type="entry name" value="MscL"/>
    <property type="match status" value="1"/>
</dbReference>
<evidence type="ECO:0000256" key="5">
    <source>
        <dbReference type="SAM" id="Phobius"/>
    </source>
</evidence>
<accession>A0A7K4C047</accession>
<dbReference type="PANTHER" id="PTHR30266">
    <property type="entry name" value="MECHANOSENSITIVE CHANNEL MSCL"/>
    <property type="match status" value="1"/>
</dbReference>
<feature type="transmembrane region" description="Helical" evidence="5">
    <location>
        <begin position="24"/>
        <end position="44"/>
    </location>
</feature>
<organism evidence="6 7">
    <name type="scientific">Candidatus Iainarchaeum sp</name>
    <dbReference type="NCBI Taxonomy" id="3101447"/>
    <lineage>
        <taxon>Archaea</taxon>
        <taxon>Candidatus Iainarchaeota</taxon>
        <taxon>Candidatus Iainarchaeia</taxon>
        <taxon>Candidatus Iainarchaeales</taxon>
        <taxon>Candidatus Iainarchaeaceae</taxon>
        <taxon>Candidatus Iainarchaeum</taxon>
    </lineage>
</organism>
<keyword evidence="3 5" id="KW-1133">Transmembrane helix</keyword>
<evidence type="ECO:0000313" key="7">
    <source>
        <dbReference type="Proteomes" id="UP000526302"/>
    </source>
</evidence>
<reference evidence="6 7" key="1">
    <citation type="journal article" date="2020" name="Biotechnol. Biofuels">
        <title>New insights from the biogas microbiome by comprehensive genome-resolved metagenomics of nearly 1600 species originating from multiple anaerobic digesters.</title>
        <authorList>
            <person name="Campanaro S."/>
            <person name="Treu L."/>
            <person name="Rodriguez-R L.M."/>
            <person name="Kovalovszki A."/>
            <person name="Ziels R.M."/>
            <person name="Maus I."/>
            <person name="Zhu X."/>
            <person name="Kougias P.G."/>
            <person name="Basile A."/>
            <person name="Luo G."/>
            <person name="Schluter A."/>
            <person name="Konstantinidis K.T."/>
            <person name="Angelidaki I."/>
        </authorList>
    </citation>
    <scope>NUCLEOTIDE SEQUENCE [LARGE SCALE GENOMIC DNA]</scope>
    <source>
        <strain evidence="6">AS22ysBPME_79</strain>
    </source>
</reference>
<comment type="caution">
    <text evidence="6">The sequence shown here is derived from an EMBL/GenBank/DDBJ whole genome shotgun (WGS) entry which is preliminary data.</text>
</comment>
<evidence type="ECO:0000256" key="4">
    <source>
        <dbReference type="ARBA" id="ARBA00023136"/>
    </source>
</evidence>
<dbReference type="InterPro" id="IPR036019">
    <property type="entry name" value="MscL_channel"/>
</dbReference>
<dbReference type="Gene3D" id="1.10.1200.120">
    <property type="entry name" value="Large-conductance mechanosensitive channel, MscL, domain 1"/>
    <property type="match status" value="1"/>
</dbReference>
<dbReference type="GO" id="GO:0016020">
    <property type="term" value="C:membrane"/>
    <property type="evidence" value="ECO:0007669"/>
    <property type="project" value="UniProtKB-SubCell"/>
</dbReference>
<dbReference type="GO" id="GO:0008381">
    <property type="term" value="F:mechanosensitive monoatomic ion channel activity"/>
    <property type="evidence" value="ECO:0007669"/>
    <property type="project" value="TreeGrafter"/>
</dbReference>
<evidence type="ECO:0000256" key="2">
    <source>
        <dbReference type="ARBA" id="ARBA00022692"/>
    </source>
</evidence>
<dbReference type="Proteomes" id="UP000526302">
    <property type="component" value="Unassembled WGS sequence"/>
</dbReference>
<sequence>MAKIDTEVKGFYKEFMDFLNEYKIAGLAIAFIMGVAATSLVKSLVDNIIMPTVTPFIPGGGWKTATIALGPIVWGIGAFAGELLNFMILALVVFLIAKFILKEQKVTKK</sequence>
<gene>
    <name evidence="6" type="ORF">GX950_03605</name>
</gene>
<evidence type="ECO:0000256" key="3">
    <source>
        <dbReference type="ARBA" id="ARBA00022989"/>
    </source>
</evidence>
<dbReference type="PANTHER" id="PTHR30266:SF2">
    <property type="entry name" value="LARGE-CONDUCTANCE MECHANOSENSITIVE CHANNEL"/>
    <property type="match status" value="1"/>
</dbReference>
<evidence type="ECO:0000256" key="1">
    <source>
        <dbReference type="ARBA" id="ARBA00004141"/>
    </source>
</evidence>
<keyword evidence="2 5" id="KW-0812">Transmembrane</keyword>
<dbReference type="InterPro" id="IPR037673">
    <property type="entry name" value="MSC/AndL"/>
</dbReference>
<name>A0A7K4C047_9ARCH</name>
<dbReference type="SUPFAM" id="SSF81330">
    <property type="entry name" value="Gated mechanosensitive channel"/>
    <property type="match status" value="1"/>
</dbReference>
<protein>
    <submittedName>
        <fullName evidence="6">Large conductance mechanosensitive channel protein MscL</fullName>
    </submittedName>
</protein>
<keyword evidence="4 5" id="KW-0472">Membrane</keyword>
<dbReference type="EMBL" id="JAAZKV010000030">
    <property type="protein sequence ID" value="NMA44868.1"/>
    <property type="molecule type" value="Genomic_DNA"/>
</dbReference>
<proteinExistence type="predicted"/>